<evidence type="ECO:0000313" key="3">
    <source>
        <dbReference type="Proteomes" id="UP000007129"/>
    </source>
</evidence>
<organism evidence="2 3">
    <name type="scientific">Macrophomina phaseolina (strain MS6)</name>
    <name type="common">Charcoal rot fungus</name>
    <dbReference type="NCBI Taxonomy" id="1126212"/>
    <lineage>
        <taxon>Eukaryota</taxon>
        <taxon>Fungi</taxon>
        <taxon>Dikarya</taxon>
        <taxon>Ascomycota</taxon>
        <taxon>Pezizomycotina</taxon>
        <taxon>Dothideomycetes</taxon>
        <taxon>Dothideomycetes incertae sedis</taxon>
        <taxon>Botryosphaeriales</taxon>
        <taxon>Botryosphaeriaceae</taxon>
        <taxon>Macrophomina</taxon>
    </lineage>
</organism>
<keyword evidence="1" id="KW-0812">Transmembrane</keyword>
<dbReference type="HOGENOM" id="CLU_1896628_0_0_1"/>
<accession>K2RF31</accession>
<feature type="transmembrane region" description="Helical" evidence="1">
    <location>
        <begin position="12"/>
        <end position="33"/>
    </location>
</feature>
<comment type="caution">
    <text evidence="2">The sequence shown here is derived from an EMBL/GenBank/DDBJ whole genome shotgun (WGS) entry which is preliminary data.</text>
</comment>
<sequence>MDLAPPGKPGWLGYSTGGWESIFFFSSFTSSFLDKLHHWVRGRCEAYGSQISGGPRGLFYFGNVPKSCCAFLLLGIRALVDFVHTYGDELAEITPQLPLHFNLRELLFFRPVSFCTSGASLVWTLVVFLPVGAS</sequence>
<reference evidence="2 3" key="1">
    <citation type="journal article" date="2012" name="BMC Genomics">
        <title>Tools to kill: Genome of one of the most destructive plant pathogenic fungi Macrophomina phaseolina.</title>
        <authorList>
            <person name="Islam M.S."/>
            <person name="Haque M.S."/>
            <person name="Islam M.M."/>
            <person name="Emdad E.M."/>
            <person name="Halim A."/>
            <person name="Hossen Q.M.M."/>
            <person name="Hossain M.Z."/>
            <person name="Ahmed B."/>
            <person name="Rahim S."/>
            <person name="Rahman M.S."/>
            <person name="Alam M.M."/>
            <person name="Hou S."/>
            <person name="Wan X."/>
            <person name="Saito J.A."/>
            <person name="Alam M."/>
        </authorList>
    </citation>
    <scope>NUCLEOTIDE SEQUENCE [LARGE SCALE GENOMIC DNA]</scope>
    <source>
        <strain evidence="2 3">MS6</strain>
    </source>
</reference>
<dbReference type="Proteomes" id="UP000007129">
    <property type="component" value="Unassembled WGS sequence"/>
</dbReference>
<protein>
    <submittedName>
        <fullName evidence="2">Uncharacterized protein</fullName>
    </submittedName>
</protein>
<proteinExistence type="predicted"/>
<name>K2RF31_MACPH</name>
<dbReference type="VEuPathDB" id="FungiDB:MPH_11386"/>
<gene>
    <name evidence="2" type="ORF">MPH_11386</name>
</gene>
<keyword evidence="1" id="KW-0472">Membrane</keyword>
<dbReference type="EMBL" id="AHHD01000468">
    <property type="protein sequence ID" value="EKG11497.1"/>
    <property type="molecule type" value="Genomic_DNA"/>
</dbReference>
<keyword evidence="1" id="KW-1133">Transmembrane helix</keyword>
<dbReference type="InParanoid" id="K2RF31"/>
<evidence type="ECO:0000256" key="1">
    <source>
        <dbReference type="SAM" id="Phobius"/>
    </source>
</evidence>
<dbReference type="AlphaFoldDB" id="K2RF31"/>
<feature type="transmembrane region" description="Helical" evidence="1">
    <location>
        <begin position="107"/>
        <end position="131"/>
    </location>
</feature>
<evidence type="ECO:0000313" key="2">
    <source>
        <dbReference type="EMBL" id="EKG11497.1"/>
    </source>
</evidence>